<dbReference type="EMBL" id="MBFR01000085">
    <property type="protein sequence ID" value="PVU94553.1"/>
    <property type="molecule type" value="Genomic_DNA"/>
</dbReference>
<evidence type="ECO:0000256" key="5">
    <source>
        <dbReference type="ARBA" id="ARBA00022892"/>
    </source>
</evidence>
<keyword evidence="9" id="KW-1185">Reference proteome</keyword>
<reference evidence="8 9" key="1">
    <citation type="journal article" date="2018" name="MBio">
        <title>Comparative Genomics Reveals the Core Gene Toolbox for the Fungus-Insect Symbiosis.</title>
        <authorList>
            <person name="Wang Y."/>
            <person name="Stata M."/>
            <person name="Wang W."/>
            <person name="Stajich J.E."/>
            <person name="White M.M."/>
            <person name="Moncalvo J.M."/>
        </authorList>
    </citation>
    <scope>NUCLEOTIDE SEQUENCE [LARGE SCALE GENOMIC DNA]</scope>
    <source>
        <strain evidence="8 9">SWE-8-4</strain>
    </source>
</reference>
<dbReference type="GO" id="GO:0005794">
    <property type="term" value="C:Golgi apparatus"/>
    <property type="evidence" value="ECO:0007669"/>
    <property type="project" value="UniProtKB-SubCell"/>
</dbReference>
<comment type="caution">
    <text evidence="8">The sequence shown here is derived from an EMBL/GenBank/DDBJ whole genome shotgun (WGS) entry which is preliminary data.</text>
</comment>
<dbReference type="SMART" id="SM01399">
    <property type="entry name" value="Sybindin"/>
    <property type="match status" value="1"/>
</dbReference>
<evidence type="ECO:0000256" key="1">
    <source>
        <dbReference type="ARBA" id="ARBA00004222"/>
    </source>
</evidence>
<evidence type="ECO:0000256" key="3">
    <source>
        <dbReference type="ARBA" id="ARBA00022448"/>
    </source>
</evidence>
<dbReference type="GO" id="GO:0006888">
    <property type="term" value="P:endoplasmic reticulum to Golgi vesicle-mediated transport"/>
    <property type="evidence" value="ECO:0007669"/>
    <property type="project" value="TreeGrafter"/>
</dbReference>
<dbReference type="GO" id="GO:0030008">
    <property type="term" value="C:TRAPP complex"/>
    <property type="evidence" value="ECO:0007669"/>
    <property type="project" value="InterPro"/>
</dbReference>
<protein>
    <recommendedName>
        <fullName evidence="10">Trafficking protein particle complex subunit</fullName>
    </recommendedName>
</protein>
<name>A0A2T9YQC5_9FUNG</name>
<evidence type="ECO:0000313" key="9">
    <source>
        <dbReference type="Proteomes" id="UP000245383"/>
    </source>
</evidence>
<evidence type="ECO:0000256" key="7">
    <source>
        <dbReference type="ARBA" id="ARBA00038167"/>
    </source>
</evidence>
<dbReference type="Pfam" id="PF04099">
    <property type="entry name" value="Sybindin"/>
    <property type="match status" value="1"/>
</dbReference>
<evidence type="ECO:0000256" key="6">
    <source>
        <dbReference type="ARBA" id="ARBA00023034"/>
    </source>
</evidence>
<comment type="similarity">
    <text evidence="7">Belongs to the TRAPP small subunits family. BET5 subfamily.</text>
</comment>
<proteinExistence type="inferred from homology"/>
<keyword evidence="3" id="KW-0813">Transport</keyword>
<evidence type="ECO:0000256" key="4">
    <source>
        <dbReference type="ARBA" id="ARBA00022824"/>
    </source>
</evidence>
<dbReference type="STRING" id="133385.A0A2T9YQC5"/>
<organism evidence="8 9">
    <name type="scientific">Smittium simulii</name>
    <dbReference type="NCBI Taxonomy" id="133385"/>
    <lineage>
        <taxon>Eukaryota</taxon>
        <taxon>Fungi</taxon>
        <taxon>Fungi incertae sedis</taxon>
        <taxon>Zoopagomycota</taxon>
        <taxon>Kickxellomycotina</taxon>
        <taxon>Harpellomycetes</taxon>
        <taxon>Harpellales</taxon>
        <taxon>Legeriomycetaceae</taxon>
        <taxon>Smittium</taxon>
    </lineage>
</organism>
<dbReference type="AlphaFoldDB" id="A0A2T9YQC5"/>
<evidence type="ECO:0000256" key="2">
    <source>
        <dbReference type="ARBA" id="ARBA00004240"/>
    </source>
</evidence>
<dbReference type="OrthoDB" id="3364529at2759"/>
<comment type="subcellular location">
    <subcellularLocation>
        <location evidence="2">Endoplasmic reticulum</location>
    </subcellularLocation>
    <subcellularLocation>
        <location evidence="1">Golgi apparatus</location>
        <location evidence="1">cis-Golgi network</location>
    </subcellularLocation>
</comment>
<dbReference type="PANTHER" id="PTHR23249:SF16">
    <property type="entry name" value="TRAFFICKING PROTEIN PARTICLE COMPLEX SUBUNIT 1"/>
    <property type="match status" value="1"/>
</dbReference>
<dbReference type="InterPro" id="IPR007233">
    <property type="entry name" value="TRAPPC"/>
</dbReference>
<dbReference type="Proteomes" id="UP000245383">
    <property type="component" value="Unassembled WGS sequence"/>
</dbReference>
<dbReference type="Gene3D" id="3.30.450.70">
    <property type="match status" value="1"/>
</dbReference>
<evidence type="ECO:0008006" key="10">
    <source>
        <dbReference type="Google" id="ProtNLM"/>
    </source>
</evidence>
<gene>
    <name evidence="8" type="ORF">BB561_002458</name>
</gene>
<dbReference type="InterPro" id="IPR011012">
    <property type="entry name" value="Longin-like_dom_sf"/>
</dbReference>
<dbReference type="GO" id="GO:0005783">
    <property type="term" value="C:endoplasmic reticulum"/>
    <property type="evidence" value="ECO:0007669"/>
    <property type="project" value="UniProtKB-SubCell"/>
</dbReference>
<sequence length="291" mass="32670">MIYNLYFFNRFCDCIFYAEWSPSSNLLLKPESREKSAVSSFKQESDRKSMFTINSAQTKKLNTPTPSTNTSLLHTLPNKGPYLGSLSPTANRALYNDQRSSISSKASILRYEDKRVSVLASTISKNTPPSIPEKGPEISPIPQLPLESSLSDNFSIIDAWKLDKTNPNDPLLEEGKLVYGAVFSIRNIVNKLHGSDGAYGKNLGDFYSYKTKNYKCHYFESPSGLKIVLNSDPHASSLQFALEHIYTQIYVEFITKNPSTNVKQRDQTFDQSDGFKAAINSYIQSLPAFNP</sequence>
<keyword evidence="5" id="KW-0931">ER-Golgi transport</keyword>
<keyword evidence="6" id="KW-0333">Golgi apparatus</keyword>
<keyword evidence="4" id="KW-0256">Endoplasmic reticulum</keyword>
<dbReference type="SUPFAM" id="SSF64356">
    <property type="entry name" value="SNARE-like"/>
    <property type="match status" value="1"/>
</dbReference>
<dbReference type="PANTHER" id="PTHR23249">
    <property type="entry name" value="TRAFFICKING PROTEIN PARTICLE COMPLEX SUBUNIT"/>
    <property type="match status" value="1"/>
</dbReference>
<accession>A0A2T9YQC5</accession>
<evidence type="ECO:0000313" key="8">
    <source>
        <dbReference type="EMBL" id="PVU94553.1"/>
    </source>
</evidence>